<keyword evidence="2" id="KW-1185">Reference proteome</keyword>
<dbReference type="GeneTree" id="ENSGT00940000161995"/>
<accession>A0A3Q3DHW1</accession>
<reference evidence="1" key="1">
    <citation type="submission" date="2025-08" db="UniProtKB">
        <authorList>
            <consortium name="Ensembl"/>
        </authorList>
    </citation>
    <scope>IDENTIFICATION</scope>
</reference>
<dbReference type="InterPro" id="IPR010736">
    <property type="entry name" value="SHIPPO-rpt"/>
</dbReference>
<dbReference type="Ensembl" id="ENSHCOT00000019669.1">
    <property type="protein sequence ID" value="ENSHCOP00000012590.1"/>
    <property type="gene ID" value="ENSHCOG00000015720.1"/>
</dbReference>
<sequence length="267" mass="29327">LSIIDPWVGSWRPHRPRGPIAALYSSPGPKYALPSLTGSTLHDPTKHKAPSFSFRAHYDISTQETSPGPKHLIPSNITKNGRDGTPAFSFGSRPKDAVRAQVPAPNHYHLESSDKVTYHTSPSYTLSGRWKQVAQSNQTTPGPASNTLPPVFGPKTVNIRAAPAHSLYGRSKNGKFMEDYTKSPGPAAYQAVDPQIYLNKSPQYSMPGRKFMPQSATRTPAPGVYCPEKVTTTHTKAPAFTFGLRHSQYTICPIMDADKYQQSFSFL</sequence>
<evidence type="ECO:0000313" key="1">
    <source>
        <dbReference type="Ensembl" id="ENSHCOP00000012590.1"/>
    </source>
</evidence>
<dbReference type="InterPro" id="IPR051291">
    <property type="entry name" value="CIMAP"/>
</dbReference>
<dbReference type="OMA" id="KWIYRSA"/>
<dbReference type="GO" id="GO:0005856">
    <property type="term" value="C:cytoskeleton"/>
    <property type="evidence" value="ECO:0007669"/>
    <property type="project" value="TreeGrafter"/>
</dbReference>
<dbReference type="PANTHER" id="PTHR21580:SF28">
    <property type="entry name" value="BOREALIN N-TERMINAL DOMAIN-CONTAINING PROTEIN-RELATED"/>
    <property type="match status" value="1"/>
</dbReference>
<protein>
    <submittedName>
        <fullName evidence="1">Ciliary microtubule associated protein 1B</fullName>
    </submittedName>
</protein>
<proteinExistence type="predicted"/>
<reference evidence="1" key="2">
    <citation type="submission" date="2025-09" db="UniProtKB">
        <authorList>
            <consortium name="Ensembl"/>
        </authorList>
    </citation>
    <scope>IDENTIFICATION</scope>
</reference>
<name>A0A3Q3DHW1_HIPCM</name>
<dbReference type="Pfam" id="PF07004">
    <property type="entry name" value="SHIPPO-rpt"/>
    <property type="match status" value="4"/>
</dbReference>
<evidence type="ECO:0000313" key="2">
    <source>
        <dbReference type="Proteomes" id="UP000264820"/>
    </source>
</evidence>
<dbReference type="AlphaFoldDB" id="A0A3Q3DHW1"/>
<organism evidence="1 2">
    <name type="scientific">Hippocampus comes</name>
    <name type="common">Tiger tail seahorse</name>
    <dbReference type="NCBI Taxonomy" id="109280"/>
    <lineage>
        <taxon>Eukaryota</taxon>
        <taxon>Metazoa</taxon>
        <taxon>Chordata</taxon>
        <taxon>Craniata</taxon>
        <taxon>Vertebrata</taxon>
        <taxon>Euteleostomi</taxon>
        <taxon>Actinopterygii</taxon>
        <taxon>Neopterygii</taxon>
        <taxon>Teleostei</taxon>
        <taxon>Neoteleostei</taxon>
        <taxon>Acanthomorphata</taxon>
        <taxon>Syngnathiaria</taxon>
        <taxon>Syngnathiformes</taxon>
        <taxon>Syngnathoidei</taxon>
        <taxon>Syngnathidae</taxon>
        <taxon>Hippocampus</taxon>
    </lineage>
</organism>
<dbReference type="Proteomes" id="UP000264820">
    <property type="component" value="Unplaced"/>
</dbReference>
<dbReference type="PANTHER" id="PTHR21580">
    <property type="entry name" value="SHIPPO-1-RELATED"/>
    <property type="match status" value="1"/>
</dbReference>